<accession>A0A6B0U0T8</accession>
<proteinExistence type="predicted"/>
<protein>
    <submittedName>
        <fullName evidence="1">Putative secreted protein</fullName>
    </submittedName>
</protein>
<dbReference type="AlphaFoldDB" id="A0A6B0U0T8"/>
<organism evidence="1">
    <name type="scientific">Ixodes ricinus</name>
    <name type="common">Common tick</name>
    <name type="synonym">Acarus ricinus</name>
    <dbReference type="NCBI Taxonomy" id="34613"/>
    <lineage>
        <taxon>Eukaryota</taxon>
        <taxon>Metazoa</taxon>
        <taxon>Ecdysozoa</taxon>
        <taxon>Arthropoda</taxon>
        <taxon>Chelicerata</taxon>
        <taxon>Arachnida</taxon>
        <taxon>Acari</taxon>
        <taxon>Parasitiformes</taxon>
        <taxon>Ixodida</taxon>
        <taxon>Ixodoidea</taxon>
        <taxon>Ixodidae</taxon>
        <taxon>Ixodinae</taxon>
        <taxon>Ixodes</taxon>
    </lineage>
</organism>
<reference evidence="1" key="1">
    <citation type="submission" date="2019-12" db="EMBL/GenBank/DDBJ databases">
        <title>An insight into the sialome of adult female Ixodes ricinus ticks feeding for 6 days.</title>
        <authorList>
            <person name="Perner J."/>
            <person name="Ribeiro J.M.C."/>
        </authorList>
    </citation>
    <scope>NUCLEOTIDE SEQUENCE</scope>
    <source>
        <strain evidence="1">Semi-engorged</strain>
        <tissue evidence="1">Salivary glands</tissue>
    </source>
</reference>
<evidence type="ECO:0000313" key="1">
    <source>
        <dbReference type="EMBL" id="MXU86119.1"/>
    </source>
</evidence>
<sequence length="89" mass="9579">MAVVAVVGVGVVGVAVTVPKLQSAAIFRSAATYSEMEPVGVWFVPLIEFEPTEQFYRLGVIVFIEELDYLLKNSTSESCLGASRAHTVS</sequence>
<name>A0A6B0U0T8_IXORI</name>
<dbReference type="EMBL" id="GIFC01004036">
    <property type="protein sequence ID" value="MXU86119.1"/>
    <property type="molecule type" value="Transcribed_RNA"/>
</dbReference>